<evidence type="ECO:0000313" key="1">
    <source>
        <dbReference type="EMBL" id="KAK7436202.1"/>
    </source>
</evidence>
<dbReference type="Proteomes" id="UP001498398">
    <property type="component" value="Unassembled WGS sequence"/>
</dbReference>
<dbReference type="EMBL" id="JBANRG010000097">
    <property type="protein sequence ID" value="KAK7436202.1"/>
    <property type="molecule type" value="Genomic_DNA"/>
</dbReference>
<evidence type="ECO:0000313" key="2">
    <source>
        <dbReference type="Proteomes" id="UP001498398"/>
    </source>
</evidence>
<reference evidence="1 2" key="1">
    <citation type="submission" date="2024-01" db="EMBL/GenBank/DDBJ databases">
        <title>A draft genome for the cacao thread blight pathogen Marasmiellus scandens.</title>
        <authorList>
            <person name="Baruah I.K."/>
            <person name="Leung J."/>
            <person name="Bukari Y."/>
            <person name="Amoako-Attah I."/>
            <person name="Meinhardt L.W."/>
            <person name="Bailey B.A."/>
            <person name="Cohen S.P."/>
        </authorList>
    </citation>
    <scope>NUCLEOTIDE SEQUENCE [LARGE SCALE GENOMIC DNA]</scope>
    <source>
        <strain evidence="1 2">GH-19</strain>
    </source>
</reference>
<protein>
    <recommendedName>
        <fullName evidence="3">Formamidase</fullName>
    </recommendedName>
</protein>
<accession>A0ABR1IQ60</accession>
<dbReference type="SUPFAM" id="SSF141130">
    <property type="entry name" value="Acetamidase/Formamidase-like"/>
    <property type="match status" value="1"/>
</dbReference>
<dbReference type="Gene3D" id="3.10.28.20">
    <property type="entry name" value="Acetamidase/Formamidase-like domains"/>
    <property type="match status" value="1"/>
</dbReference>
<dbReference type="Pfam" id="PF03069">
    <property type="entry name" value="FmdA_AmdA"/>
    <property type="match status" value="2"/>
</dbReference>
<name>A0ABR1IQ60_9AGAR</name>
<dbReference type="Gene3D" id="2.60.120.580">
    <property type="entry name" value="Acetamidase/Formamidase-like domains"/>
    <property type="match status" value="2"/>
</dbReference>
<organism evidence="1 2">
    <name type="scientific">Marasmiellus scandens</name>
    <dbReference type="NCBI Taxonomy" id="2682957"/>
    <lineage>
        <taxon>Eukaryota</taxon>
        <taxon>Fungi</taxon>
        <taxon>Dikarya</taxon>
        <taxon>Basidiomycota</taxon>
        <taxon>Agaricomycotina</taxon>
        <taxon>Agaricomycetes</taxon>
        <taxon>Agaricomycetidae</taxon>
        <taxon>Agaricales</taxon>
        <taxon>Marasmiineae</taxon>
        <taxon>Omphalotaceae</taxon>
        <taxon>Marasmiellus</taxon>
    </lineage>
</organism>
<dbReference type="PANTHER" id="PTHR31891">
    <property type="entry name" value="FORMAMIDASE C869.04-RELATED"/>
    <property type="match status" value="1"/>
</dbReference>
<dbReference type="PANTHER" id="PTHR31891:SF1">
    <property type="entry name" value="FORMAMIDASE C869.04-RELATED"/>
    <property type="match status" value="1"/>
</dbReference>
<gene>
    <name evidence="1" type="ORF">VKT23_019279</name>
</gene>
<proteinExistence type="predicted"/>
<sequence>MSSIHSVARAQCHLAWDNSIEPVVRIKSGDTVTFDCLDASNGYVNANSTVECLSSMVFSQLDQVNGPVYIEDAKPGDTLKVEVLSIDTADWGWTALIPGFGLLHDEYTEPALKIWRLNKEEGYAYLKIPLKPFAGEMGVAPGKKGAFSTIPPYNTGGNIDTRHLCAGSTLYLPIEVDGALFSMGDGHAAQGDGEVCGTAIETPITAQVRLTVLKDRPYTKTPHFRTSSVTIRDEEYYCTTGVEPDIREATRSALRHMIKYLCDQHKLDSVEAYMLCSVAGDLRMHEVVDMPNYVVGMMLPKSILSE</sequence>
<dbReference type="InterPro" id="IPR004304">
    <property type="entry name" value="FmdA_AmdA"/>
</dbReference>
<keyword evidence="2" id="KW-1185">Reference proteome</keyword>
<evidence type="ECO:0008006" key="3">
    <source>
        <dbReference type="Google" id="ProtNLM"/>
    </source>
</evidence>
<comment type="caution">
    <text evidence="1">The sequence shown here is derived from an EMBL/GenBank/DDBJ whole genome shotgun (WGS) entry which is preliminary data.</text>
</comment>